<dbReference type="GO" id="GO:0006310">
    <property type="term" value="P:DNA recombination"/>
    <property type="evidence" value="ECO:0007669"/>
    <property type="project" value="InterPro"/>
</dbReference>
<protein>
    <submittedName>
        <fullName evidence="1">Uncharacterized protein</fullName>
    </submittedName>
</protein>
<dbReference type="InterPro" id="IPR036614">
    <property type="entry name" value="RusA-like_sf"/>
</dbReference>
<dbReference type="InParanoid" id="A0A140L2U2"/>
<name>A0A140L2U2_9FIRM</name>
<keyword evidence="2" id="KW-1185">Reference proteome</keyword>
<dbReference type="OrthoDB" id="2375410at2"/>
<sequence>MGELRKELEMSVYKIEDSICSLILCLTDLEKYRRELISRLDYREKNGITSLERAYFNLGPPKLLYILVPTIPPSLNHTLRLKMPKHRYAYSAVFAWWDTKIKNALENLENPRFEQFKGFVPPFSKAIVFVKVTFPPQRTGDLDNYAVKAIVDSLKKNSIIKDDNAQIFHTFLAQSEVGDSEESKMEIFVVEDERVSDFIAKIYKEWLELIPEYVIKPTKAQNTGENNDGAVEFFKGV</sequence>
<dbReference type="Proteomes" id="UP000070427">
    <property type="component" value="Unassembled WGS sequence"/>
</dbReference>
<proteinExistence type="predicted"/>
<evidence type="ECO:0000313" key="2">
    <source>
        <dbReference type="Proteomes" id="UP000070427"/>
    </source>
</evidence>
<dbReference type="SUPFAM" id="SSF103084">
    <property type="entry name" value="Holliday junction resolvase RusA"/>
    <property type="match status" value="1"/>
</dbReference>
<dbReference type="EMBL" id="LOED01000038">
    <property type="protein sequence ID" value="KXG74867.1"/>
    <property type="molecule type" value="Genomic_DNA"/>
</dbReference>
<dbReference type="GO" id="GO:0006281">
    <property type="term" value="P:DNA repair"/>
    <property type="evidence" value="ECO:0007669"/>
    <property type="project" value="InterPro"/>
</dbReference>
<dbReference type="RefSeq" id="WP_066354895.1">
    <property type="nucleotide sequence ID" value="NZ_LOED01000038.1"/>
</dbReference>
<dbReference type="Gene3D" id="3.30.1330.70">
    <property type="entry name" value="Holliday junction resolvase RusA"/>
    <property type="match status" value="1"/>
</dbReference>
<evidence type="ECO:0000313" key="1">
    <source>
        <dbReference type="EMBL" id="KXG74867.1"/>
    </source>
</evidence>
<gene>
    <name evidence="1" type="ORF">AN618_21590</name>
</gene>
<reference evidence="1 2" key="1">
    <citation type="submission" date="2015-12" db="EMBL/GenBank/DDBJ databases">
        <title>Draft genome sequnece of Fervidicola ferrireducens strain Y170.</title>
        <authorList>
            <person name="Patel B.K."/>
        </authorList>
    </citation>
    <scope>NUCLEOTIDE SEQUENCE [LARGE SCALE GENOMIC DNA]</scope>
    <source>
        <strain evidence="1 2">Y170</strain>
    </source>
</reference>
<dbReference type="GO" id="GO:0000287">
    <property type="term" value="F:magnesium ion binding"/>
    <property type="evidence" value="ECO:0007669"/>
    <property type="project" value="InterPro"/>
</dbReference>
<accession>A0A140L2U2</accession>
<organism evidence="1 2">
    <name type="scientific">Fervidicola ferrireducens</name>
    <dbReference type="NCBI Taxonomy" id="520764"/>
    <lineage>
        <taxon>Bacteria</taxon>
        <taxon>Bacillati</taxon>
        <taxon>Bacillota</taxon>
        <taxon>Clostridia</taxon>
        <taxon>Thermosediminibacterales</taxon>
        <taxon>Thermosediminibacteraceae</taxon>
        <taxon>Fervidicola</taxon>
    </lineage>
</organism>
<dbReference type="AlphaFoldDB" id="A0A140L2U2"/>
<comment type="caution">
    <text evidence="1">The sequence shown here is derived from an EMBL/GenBank/DDBJ whole genome shotgun (WGS) entry which is preliminary data.</text>
</comment>